<evidence type="ECO:0000256" key="1">
    <source>
        <dbReference type="SAM" id="SignalP"/>
    </source>
</evidence>
<accession>A0A9P1N9P8</accession>
<keyword evidence="3" id="KW-1185">Reference proteome</keyword>
<dbReference type="InterPro" id="IPR011001">
    <property type="entry name" value="Saposin-like"/>
</dbReference>
<feature type="chain" id="PRO_5040189082" description="Saposin B-type domain-containing protein" evidence="1">
    <location>
        <begin position="20"/>
        <end position="221"/>
    </location>
</feature>
<dbReference type="AlphaFoldDB" id="A0A9P1N9P8"/>
<keyword evidence="1" id="KW-0732">Signal</keyword>
<evidence type="ECO:0000313" key="2">
    <source>
        <dbReference type="EMBL" id="CAI5456236.1"/>
    </source>
</evidence>
<sequence>MKHVSNLLIFFLVFQTSSSLPFDIFGKNSNITSTTPKSTYATKTHLHQITRKPPKPQCHPFNIFCVPCKIGVNMARTAMDHVVFIHKGVESLCSNILGRHKVCDSIIKLTMFYLDHTPTDRICKRFFLCGNKGIWDWWLDANHSKNCFNLSSQHLTVLQILNTPSNNTSEQFYNVKNNVASFIENNLEVSISELPENIDHQIADFIFSAIKAAELLDNQEE</sequence>
<dbReference type="SUPFAM" id="SSF47862">
    <property type="entry name" value="Saposin"/>
    <property type="match status" value="1"/>
</dbReference>
<comment type="caution">
    <text evidence="2">The sequence shown here is derived from an EMBL/GenBank/DDBJ whole genome shotgun (WGS) entry which is preliminary data.</text>
</comment>
<gene>
    <name evidence="2" type="ORF">CAMP_LOCUS18873</name>
</gene>
<proteinExistence type="predicted"/>
<reference evidence="2" key="1">
    <citation type="submission" date="2022-11" db="EMBL/GenBank/DDBJ databases">
        <authorList>
            <person name="Kikuchi T."/>
        </authorList>
    </citation>
    <scope>NUCLEOTIDE SEQUENCE</scope>
    <source>
        <strain evidence="2">PS1010</strain>
    </source>
</reference>
<dbReference type="Proteomes" id="UP001152747">
    <property type="component" value="Unassembled WGS sequence"/>
</dbReference>
<dbReference type="EMBL" id="CANHGI010000006">
    <property type="protein sequence ID" value="CAI5456236.1"/>
    <property type="molecule type" value="Genomic_DNA"/>
</dbReference>
<name>A0A9P1N9P8_9PELO</name>
<dbReference type="OrthoDB" id="10494166at2759"/>
<evidence type="ECO:0008006" key="4">
    <source>
        <dbReference type="Google" id="ProtNLM"/>
    </source>
</evidence>
<feature type="signal peptide" evidence="1">
    <location>
        <begin position="1"/>
        <end position="19"/>
    </location>
</feature>
<organism evidence="2 3">
    <name type="scientific">Caenorhabditis angaria</name>
    <dbReference type="NCBI Taxonomy" id="860376"/>
    <lineage>
        <taxon>Eukaryota</taxon>
        <taxon>Metazoa</taxon>
        <taxon>Ecdysozoa</taxon>
        <taxon>Nematoda</taxon>
        <taxon>Chromadorea</taxon>
        <taxon>Rhabditida</taxon>
        <taxon>Rhabditina</taxon>
        <taxon>Rhabditomorpha</taxon>
        <taxon>Rhabditoidea</taxon>
        <taxon>Rhabditidae</taxon>
        <taxon>Peloderinae</taxon>
        <taxon>Caenorhabditis</taxon>
    </lineage>
</organism>
<protein>
    <recommendedName>
        <fullName evidence="4">Saposin B-type domain-containing protein</fullName>
    </recommendedName>
</protein>
<evidence type="ECO:0000313" key="3">
    <source>
        <dbReference type="Proteomes" id="UP001152747"/>
    </source>
</evidence>